<dbReference type="AlphaFoldDB" id="W9X4N2"/>
<comment type="similarity">
    <text evidence="1">Belongs to the RutC family.</text>
</comment>
<dbReference type="CDD" id="cd00448">
    <property type="entry name" value="YjgF_YER057c_UK114_family"/>
    <property type="match status" value="1"/>
</dbReference>
<sequence>MAPSIVSTLNRSDRPPIGPFSELTIVPIPPVNPAAYLLQTAGQVGAPPSSSPQGTPFPETFREQAVNAFANVVNVLALKGATPQDIIKVTIFVCDLDVLKRDIVSEVMLDFLGGGVAVEKGEPVHRPASSLVGVAALAAPGFLIEVEATAVVAI</sequence>
<dbReference type="HOGENOM" id="CLU_100715_4_4_1"/>
<gene>
    <name evidence="2" type="ORF">A1O5_04789</name>
</gene>
<organism evidence="2 3">
    <name type="scientific">Cladophialophora psammophila CBS 110553</name>
    <dbReference type="NCBI Taxonomy" id="1182543"/>
    <lineage>
        <taxon>Eukaryota</taxon>
        <taxon>Fungi</taxon>
        <taxon>Dikarya</taxon>
        <taxon>Ascomycota</taxon>
        <taxon>Pezizomycotina</taxon>
        <taxon>Eurotiomycetes</taxon>
        <taxon>Chaetothyriomycetidae</taxon>
        <taxon>Chaetothyriales</taxon>
        <taxon>Herpotrichiellaceae</taxon>
        <taxon>Cladophialophora</taxon>
    </lineage>
</organism>
<dbReference type="Gene3D" id="3.30.1330.40">
    <property type="entry name" value="RutC-like"/>
    <property type="match status" value="1"/>
</dbReference>
<dbReference type="PANTHER" id="PTHR11803">
    <property type="entry name" value="2-IMINOBUTANOATE/2-IMINOPROPANOATE DEAMINASE RIDA"/>
    <property type="match status" value="1"/>
</dbReference>
<protein>
    <submittedName>
        <fullName evidence="2">Uncharacterized protein</fullName>
    </submittedName>
</protein>
<dbReference type="OrthoDB" id="309640at2759"/>
<evidence type="ECO:0000313" key="2">
    <source>
        <dbReference type="EMBL" id="EXJ72285.1"/>
    </source>
</evidence>
<name>W9X4N2_9EURO</name>
<dbReference type="RefSeq" id="XP_007743583.1">
    <property type="nucleotide sequence ID" value="XM_007745393.1"/>
</dbReference>
<proteinExistence type="inferred from homology"/>
<accession>W9X4N2</accession>
<dbReference type="Pfam" id="PF01042">
    <property type="entry name" value="Ribonuc_L-PSP"/>
    <property type="match status" value="1"/>
</dbReference>
<evidence type="ECO:0000313" key="3">
    <source>
        <dbReference type="Proteomes" id="UP000019471"/>
    </source>
</evidence>
<dbReference type="PANTHER" id="PTHR11803:SF58">
    <property type="entry name" value="PROTEIN HMF1-RELATED"/>
    <property type="match status" value="1"/>
</dbReference>
<dbReference type="EMBL" id="AMGX01000006">
    <property type="protein sequence ID" value="EXJ72285.1"/>
    <property type="molecule type" value="Genomic_DNA"/>
</dbReference>
<dbReference type="InterPro" id="IPR006175">
    <property type="entry name" value="YjgF/YER057c/UK114"/>
</dbReference>
<dbReference type="InterPro" id="IPR035959">
    <property type="entry name" value="RutC-like_sf"/>
</dbReference>
<dbReference type="STRING" id="1182543.W9X4N2"/>
<dbReference type="eggNOG" id="ENOG502TBKZ">
    <property type="taxonomic scope" value="Eukaryota"/>
</dbReference>
<dbReference type="SUPFAM" id="SSF55298">
    <property type="entry name" value="YjgF-like"/>
    <property type="match status" value="1"/>
</dbReference>
<dbReference type="GO" id="GO:0005829">
    <property type="term" value="C:cytosol"/>
    <property type="evidence" value="ECO:0007669"/>
    <property type="project" value="TreeGrafter"/>
</dbReference>
<dbReference type="GO" id="GO:0019239">
    <property type="term" value="F:deaminase activity"/>
    <property type="evidence" value="ECO:0007669"/>
    <property type="project" value="TreeGrafter"/>
</dbReference>
<dbReference type="Proteomes" id="UP000019471">
    <property type="component" value="Unassembled WGS sequence"/>
</dbReference>
<keyword evidence="3" id="KW-1185">Reference proteome</keyword>
<evidence type="ECO:0000256" key="1">
    <source>
        <dbReference type="ARBA" id="ARBA00010552"/>
    </source>
</evidence>
<comment type="caution">
    <text evidence="2">The sequence shown here is derived from an EMBL/GenBank/DDBJ whole genome shotgun (WGS) entry which is preliminary data.</text>
</comment>
<reference evidence="2 3" key="1">
    <citation type="submission" date="2013-03" db="EMBL/GenBank/DDBJ databases">
        <title>The Genome Sequence of Cladophialophora psammophila CBS 110553.</title>
        <authorList>
            <consortium name="The Broad Institute Genomics Platform"/>
            <person name="Cuomo C."/>
            <person name="de Hoog S."/>
            <person name="Gorbushina A."/>
            <person name="Walker B."/>
            <person name="Young S.K."/>
            <person name="Zeng Q."/>
            <person name="Gargeya S."/>
            <person name="Fitzgerald M."/>
            <person name="Haas B."/>
            <person name="Abouelleil A."/>
            <person name="Allen A.W."/>
            <person name="Alvarado L."/>
            <person name="Arachchi H.M."/>
            <person name="Berlin A.M."/>
            <person name="Chapman S.B."/>
            <person name="Gainer-Dewar J."/>
            <person name="Goldberg J."/>
            <person name="Griggs A."/>
            <person name="Gujja S."/>
            <person name="Hansen M."/>
            <person name="Howarth C."/>
            <person name="Imamovic A."/>
            <person name="Ireland A."/>
            <person name="Larimer J."/>
            <person name="McCowan C."/>
            <person name="Murphy C."/>
            <person name="Pearson M."/>
            <person name="Poon T.W."/>
            <person name="Priest M."/>
            <person name="Roberts A."/>
            <person name="Saif S."/>
            <person name="Shea T."/>
            <person name="Sisk P."/>
            <person name="Sykes S."/>
            <person name="Wortman J."/>
            <person name="Nusbaum C."/>
            <person name="Birren B."/>
        </authorList>
    </citation>
    <scope>NUCLEOTIDE SEQUENCE [LARGE SCALE GENOMIC DNA]</scope>
    <source>
        <strain evidence="2 3">CBS 110553</strain>
    </source>
</reference>
<dbReference type="GeneID" id="19189510"/>